<evidence type="ECO:0000313" key="2">
    <source>
        <dbReference type="Proteomes" id="UP001629274"/>
    </source>
</evidence>
<accession>A0ABW9BIQ6</accession>
<sequence>MDVAWFLNRRLDFIQQLYTTSSAPFVDRRLKIESEEEPWVPPYSEDGEPPFQLEWQDASDSVDVLGHMCLCLVASSLQAYLQTRVILHCEKLTDEERKRVFRKGWIRGYNIIFTEAFGIPLENGPRAWTSLKTLF</sequence>
<comment type="caution">
    <text evidence="1">The sequence shown here is derived from an EMBL/GenBank/DDBJ whole genome shotgun (WGS) entry which is preliminary data.</text>
</comment>
<name>A0ABW9BIQ6_9BURK</name>
<dbReference type="EMBL" id="JAQQDR010000005">
    <property type="protein sequence ID" value="MFM0239665.1"/>
    <property type="molecule type" value="Genomic_DNA"/>
</dbReference>
<protein>
    <submittedName>
        <fullName evidence="1">Uncharacterized protein</fullName>
    </submittedName>
</protein>
<reference evidence="1 2" key="1">
    <citation type="journal article" date="2024" name="Chem. Sci.">
        <title>Discovery of megapolipeptins by genome mining of a Burkholderiales bacteria collection.</title>
        <authorList>
            <person name="Paulo B.S."/>
            <person name="Recchia M.J.J."/>
            <person name="Lee S."/>
            <person name="Fergusson C.H."/>
            <person name="Romanowski S.B."/>
            <person name="Hernandez A."/>
            <person name="Krull N."/>
            <person name="Liu D.Y."/>
            <person name="Cavanagh H."/>
            <person name="Bos A."/>
            <person name="Gray C.A."/>
            <person name="Murphy B.T."/>
            <person name="Linington R.G."/>
            <person name="Eustaquio A.S."/>
        </authorList>
    </citation>
    <scope>NUCLEOTIDE SEQUENCE [LARGE SCALE GENOMIC DNA]</scope>
    <source>
        <strain evidence="1 2">RL17-351-BIE-A</strain>
    </source>
</reference>
<gene>
    <name evidence="1" type="ORF">PQR03_16165</name>
</gene>
<keyword evidence="2" id="KW-1185">Reference proteome</keyword>
<organism evidence="1 2">
    <name type="scientific">Paraburkholderia phytofirmans</name>
    <dbReference type="NCBI Taxonomy" id="261302"/>
    <lineage>
        <taxon>Bacteria</taxon>
        <taxon>Pseudomonadati</taxon>
        <taxon>Pseudomonadota</taxon>
        <taxon>Betaproteobacteria</taxon>
        <taxon>Burkholderiales</taxon>
        <taxon>Burkholderiaceae</taxon>
        <taxon>Paraburkholderia</taxon>
    </lineage>
</organism>
<dbReference type="Proteomes" id="UP001629274">
    <property type="component" value="Unassembled WGS sequence"/>
</dbReference>
<evidence type="ECO:0000313" key="1">
    <source>
        <dbReference type="EMBL" id="MFM0239665.1"/>
    </source>
</evidence>
<dbReference type="RefSeq" id="WP_408263369.1">
    <property type="nucleotide sequence ID" value="NZ_JAQQCK010000012.1"/>
</dbReference>
<proteinExistence type="predicted"/>